<dbReference type="EMBL" id="SUPK01000001">
    <property type="protein sequence ID" value="TJY44125.1"/>
    <property type="molecule type" value="Genomic_DNA"/>
</dbReference>
<dbReference type="Proteomes" id="UP000309673">
    <property type="component" value="Unassembled WGS sequence"/>
</dbReference>
<protein>
    <submittedName>
        <fullName evidence="2">DUF4091 domain-containing protein</fullName>
    </submittedName>
</protein>
<organism evidence="2 3">
    <name type="scientific">Cohnella pontilimi</name>
    <dbReference type="NCBI Taxonomy" id="2564100"/>
    <lineage>
        <taxon>Bacteria</taxon>
        <taxon>Bacillati</taxon>
        <taxon>Bacillota</taxon>
        <taxon>Bacilli</taxon>
        <taxon>Bacillales</taxon>
        <taxon>Paenibacillaceae</taxon>
        <taxon>Cohnella</taxon>
    </lineage>
</organism>
<evidence type="ECO:0000259" key="1">
    <source>
        <dbReference type="Pfam" id="PF13320"/>
    </source>
</evidence>
<comment type="caution">
    <text evidence="2">The sequence shown here is derived from an EMBL/GenBank/DDBJ whole genome shotgun (WGS) entry which is preliminary data.</text>
</comment>
<dbReference type="AlphaFoldDB" id="A0A4U0FGQ5"/>
<dbReference type="InterPro" id="IPR025150">
    <property type="entry name" value="GH123_cat"/>
</dbReference>
<dbReference type="RefSeq" id="WP_136775845.1">
    <property type="nucleotide sequence ID" value="NZ_SUPK01000001.1"/>
</dbReference>
<accession>A0A4U0FGQ5</accession>
<dbReference type="Pfam" id="PF13320">
    <property type="entry name" value="GH123_cat"/>
    <property type="match status" value="1"/>
</dbReference>
<evidence type="ECO:0000313" key="2">
    <source>
        <dbReference type="EMBL" id="TJY44125.1"/>
    </source>
</evidence>
<sequence length="587" mass="66963">MQLQSTIAGIWAVNDGEKIRREDTGNPNKIGNSVWDGQRIRIFGGRNETIAFQLIVAAGASGIRQLQVDMSGLTNRGSSSARIVNEEPYPDDPNHYVGRRIEVFAEHYLFVPPELSTKPQWFYAPSAPPLARSGWIPDALIPHRIGRKGGIPDMNVLPGMNQGFWVDLYIPDDGSLPPGYYDGYITVSAEGEQAAQIPVELLLYDFTLPHENHSTSMVYAADYASYFPGLDNCDDALRKMAHRHRFDLVGFPIHTKPFDKEHLERNKPYLNGDFYSRDNGYEGPGIGQGDRVFPIGMYGARVLGNDPAQMQAEADKWVDWFEQSAWNGRYFLYLIDEPRASKFDWINEQVAIIKGSAGAGRRLPFFTTRTYTAEIEHAIDIWCAGMFNREEKSKCDETGKQMWFYNGYRPSHGSVILEGDAVDMRVNAWIQWQHRIDLYFLWHATHWQHNSQGPRGRWHQNVFAYPVTFMHVSDREDPFYGDHGVHWGNGDGILFYPGREPYFREQDRGIDGPISSIRMKNMRRGIQDYEYLWLLSQGGRTSEADAVARQAIPKSLHEVSMEEQVSWSTNGSDWDAYRKTLAVSLAQ</sequence>
<evidence type="ECO:0000313" key="3">
    <source>
        <dbReference type="Proteomes" id="UP000309673"/>
    </source>
</evidence>
<name>A0A4U0FGQ5_9BACL</name>
<proteinExistence type="predicted"/>
<gene>
    <name evidence="2" type="ORF">E5161_01630</name>
</gene>
<feature type="domain" description="Glycoside hydrolase 123 catalytic" evidence="1">
    <location>
        <begin position="386"/>
        <end position="533"/>
    </location>
</feature>
<dbReference type="OrthoDB" id="177619at2"/>
<reference evidence="2 3" key="1">
    <citation type="submission" date="2019-04" db="EMBL/GenBank/DDBJ databases">
        <title>Cohnella sp. nov., isolated from soil.</title>
        <authorList>
            <person name="Kim W."/>
        </authorList>
    </citation>
    <scope>NUCLEOTIDE SEQUENCE [LARGE SCALE GENOMIC DNA]</scope>
    <source>
        <strain evidence="2 3">CAU 1483</strain>
    </source>
</reference>
<keyword evidence="3" id="KW-1185">Reference proteome</keyword>